<dbReference type="Proteomes" id="UP000076962">
    <property type="component" value="Unassembled WGS sequence"/>
</dbReference>
<gene>
    <name evidence="4" type="ORF">THIOM_003124</name>
</gene>
<keyword evidence="2" id="KW-0808">Transferase</keyword>
<keyword evidence="1" id="KW-0489">Methyltransferase</keyword>
<dbReference type="PANTHER" id="PTHR11548">
    <property type="entry name" value="THYMIDYLATE SYNTHASE 1"/>
    <property type="match status" value="1"/>
</dbReference>
<evidence type="ECO:0000313" key="4">
    <source>
        <dbReference type="EMBL" id="OAD21116.1"/>
    </source>
</evidence>
<keyword evidence="5" id="KW-1185">Reference proteome</keyword>
<reference evidence="4 5" key="1">
    <citation type="submission" date="2016-05" db="EMBL/GenBank/DDBJ databases">
        <title>Single-cell genome of chain-forming Candidatus Thiomargarita nelsonii and comparison to other large sulfur-oxidizing bacteria.</title>
        <authorList>
            <person name="Winkel M."/>
            <person name="Salman V."/>
            <person name="Woyke T."/>
            <person name="Schulz-Vogt H."/>
            <person name="Richter M."/>
            <person name="Flood B."/>
            <person name="Bailey J."/>
            <person name="Amann R."/>
            <person name="Mussmann M."/>
        </authorList>
    </citation>
    <scope>NUCLEOTIDE SEQUENCE [LARGE SCALE GENOMIC DNA]</scope>
    <source>
        <strain evidence="4 5">THI036</strain>
    </source>
</reference>
<sequence length="78" mass="9021">MVAQQCELAVGDFVWTGGDVHLYLNHLEQARLQLKRSPYPLPNLLIKRQPNSIFDYQFDDFEIVDYQAHPHIKAVVAV</sequence>
<dbReference type="Pfam" id="PF00303">
    <property type="entry name" value="Thymidylat_synt"/>
    <property type="match status" value="1"/>
</dbReference>
<dbReference type="GO" id="GO:0006231">
    <property type="term" value="P:dTMP biosynthetic process"/>
    <property type="evidence" value="ECO:0007669"/>
    <property type="project" value="TreeGrafter"/>
</dbReference>
<comment type="caution">
    <text evidence="4">The sequence shown here is derived from an EMBL/GenBank/DDBJ whole genome shotgun (WGS) entry which is preliminary data.</text>
</comment>
<feature type="domain" description="Thymidylate synthase/dCMP hydroxymethylase" evidence="3">
    <location>
        <begin position="1"/>
        <end position="78"/>
    </location>
</feature>
<evidence type="ECO:0000313" key="5">
    <source>
        <dbReference type="Proteomes" id="UP000076962"/>
    </source>
</evidence>
<dbReference type="InterPro" id="IPR023451">
    <property type="entry name" value="Thymidate_synth/dCMP_Mease_dom"/>
</dbReference>
<organism evidence="4 5">
    <name type="scientific">Candidatus Thiomargarita nelsonii</name>
    <dbReference type="NCBI Taxonomy" id="1003181"/>
    <lineage>
        <taxon>Bacteria</taxon>
        <taxon>Pseudomonadati</taxon>
        <taxon>Pseudomonadota</taxon>
        <taxon>Gammaproteobacteria</taxon>
        <taxon>Thiotrichales</taxon>
        <taxon>Thiotrichaceae</taxon>
        <taxon>Thiomargarita</taxon>
    </lineage>
</organism>
<dbReference type="GO" id="GO:0004799">
    <property type="term" value="F:thymidylate synthase activity"/>
    <property type="evidence" value="ECO:0007669"/>
    <property type="project" value="TreeGrafter"/>
</dbReference>
<dbReference type="InterPro" id="IPR045097">
    <property type="entry name" value="Thymidate_synth/dCMP_Mease"/>
</dbReference>
<dbReference type="Gene3D" id="3.30.572.10">
    <property type="entry name" value="Thymidylate synthase/dCMP hydroxymethylase domain"/>
    <property type="match status" value="1"/>
</dbReference>
<evidence type="ECO:0000259" key="3">
    <source>
        <dbReference type="Pfam" id="PF00303"/>
    </source>
</evidence>
<dbReference type="GO" id="GO:0005829">
    <property type="term" value="C:cytosol"/>
    <property type="evidence" value="ECO:0007669"/>
    <property type="project" value="TreeGrafter"/>
</dbReference>
<evidence type="ECO:0000256" key="1">
    <source>
        <dbReference type="ARBA" id="ARBA00022603"/>
    </source>
</evidence>
<dbReference type="PATRIC" id="fig|1003181.4.peg.4216"/>
<dbReference type="InterPro" id="IPR036926">
    <property type="entry name" value="Thymidate_synth/dCMP_Mease_sf"/>
</dbReference>
<dbReference type="EMBL" id="LUTY01001860">
    <property type="protein sequence ID" value="OAD21116.1"/>
    <property type="molecule type" value="Genomic_DNA"/>
</dbReference>
<protein>
    <submittedName>
        <fullName evidence="4">Thymidylate synthase</fullName>
    </submittedName>
</protein>
<name>A0A176RZJ4_9GAMM</name>
<dbReference type="PANTHER" id="PTHR11548:SF9">
    <property type="entry name" value="THYMIDYLATE SYNTHASE"/>
    <property type="match status" value="1"/>
</dbReference>
<dbReference type="SUPFAM" id="SSF55831">
    <property type="entry name" value="Thymidylate synthase/dCMP hydroxymethylase"/>
    <property type="match status" value="1"/>
</dbReference>
<dbReference type="AlphaFoldDB" id="A0A176RZJ4"/>
<proteinExistence type="predicted"/>
<evidence type="ECO:0000256" key="2">
    <source>
        <dbReference type="ARBA" id="ARBA00022679"/>
    </source>
</evidence>
<dbReference type="GO" id="GO:0032259">
    <property type="term" value="P:methylation"/>
    <property type="evidence" value="ECO:0007669"/>
    <property type="project" value="UniProtKB-KW"/>
</dbReference>
<accession>A0A176RZJ4</accession>